<feature type="coiled-coil region" evidence="1">
    <location>
        <begin position="461"/>
        <end position="698"/>
    </location>
</feature>
<evidence type="ECO:0000259" key="3">
    <source>
        <dbReference type="Pfam" id="PF10473"/>
    </source>
</evidence>
<gene>
    <name evidence="5" type="ORF">HJG60_002622</name>
</gene>
<protein>
    <submittedName>
        <fullName evidence="5">Centromere protein F</fullName>
    </submittedName>
</protein>
<feature type="domain" description="Centromere protein Cenp-F leucine-rich repeat-containing" evidence="3">
    <location>
        <begin position="105"/>
        <end position="238"/>
    </location>
</feature>
<feature type="coiled-coil region" evidence="1">
    <location>
        <begin position="26"/>
        <end position="72"/>
    </location>
</feature>
<name>A0A834DCS3_9CHIR</name>
<dbReference type="GO" id="GO:0008017">
    <property type="term" value="F:microtubule binding"/>
    <property type="evidence" value="ECO:0007669"/>
    <property type="project" value="InterPro"/>
</dbReference>
<dbReference type="PANTHER" id="PTHR18874">
    <property type="entry name" value="CMF/LEK/CENP CELL DIVISION-RELATED"/>
    <property type="match status" value="1"/>
</dbReference>
<dbReference type="GO" id="GO:0010389">
    <property type="term" value="P:regulation of G2/M transition of mitotic cell cycle"/>
    <property type="evidence" value="ECO:0007669"/>
    <property type="project" value="TreeGrafter"/>
</dbReference>
<dbReference type="GO" id="GO:0070840">
    <property type="term" value="F:dynein complex binding"/>
    <property type="evidence" value="ECO:0007669"/>
    <property type="project" value="InterPro"/>
</dbReference>
<evidence type="ECO:0000256" key="2">
    <source>
        <dbReference type="SAM" id="MobiDB-lite"/>
    </source>
</evidence>
<dbReference type="EMBL" id="JABVXQ010000015">
    <property type="protein sequence ID" value="KAF6074167.1"/>
    <property type="molecule type" value="Genomic_DNA"/>
</dbReference>
<dbReference type="GO" id="GO:0005634">
    <property type="term" value="C:nucleus"/>
    <property type="evidence" value="ECO:0007669"/>
    <property type="project" value="TreeGrafter"/>
</dbReference>
<dbReference type="Proteomes" id="UP000664940">
    <property type="component" value="Unassembled WGS sequence"/>
</dbReference>
<feature type="region of interest" description="Disordered" evidence="2">
    <location>
        <begin position="313"/>
        <end position="335"/>
    </location>
</feature>
<evidence type="ECO:0000313" key="5">
    <source>
        <dbReference type="EMBL" id="KAF6074167.1"/>
    </source>
</evidence>
<dbReference type="Gene3D" id="1.10.287.1490">
    <property type="match status" value="2"/>
</dbReference>
<evidence type="ECO:0000313" key="6">
    <source>
        <dbReference type="Proteomes" id="UP000664940"/>
    </source>
</evidence>
<evidence type="ECO:0000256" key="1">
    <source>
        <dbReference type="SAM" id="Coils"/>
    </source>
</evidence>
<feature type="domain" description="Kinetochore protein Cenp-F/LEK1 Rb protein-binding" evidence="4">
    <location>
        <begin position="932"/>
        <end position="974"/>
    </location>
</feature>
<keyword evidence="1" id="KW-0175">Coiled coil</keyword>
<proteinExistence type="predicted"/>
<dbReference type="InterPro" id="IPR019513">
    <property type="entry name" value="Centromere_CenpF_leu-rich_rpt"/>
</dbReference>
<dbReference type="InterPro" id="IPR018302">
    <property type="entry name" value="CenpF/LEK1_Rb-prot-bd"/>
</dbReference>
<dbReference type="Pfam" id="PF10490">
    <property type="entry name" value="CENP-F_C_Rb_bdg"/>
    <property type="match status" value="1"/>
</dbReference>
<accession>A0A834DCS3</accession>
<feature type="region of interest" description="Disordered" evidence="2">
    <location>
        <begin position="990"/>
        <end position="1073"/>
    </location>
</feature>
<organism evidence="5 6">
    <name type="scientific">Phyllostomus discolor</name>
    <name type="common">pale spear-nosed bat</name>
    <dbReference type="NCBI Taxonomy" id="89673"/>
    <lineage>
        <taxon>Eukaryota</taxon>
        <taxon>Metazoa</taxon>
        <taxon>Chordata</taxon>
        <taxon>Craniata</taxon>
        <taxon>Vertebrata</taxon>
        <taxon>Euteleostomi</taxon>
        <taxon>Mammalia</taxon>
        <taxon>Eutheria</taxon>
        <taxon>Laurasiatheria</taxon>
        <taxon>Chiroptera</taxon>
        <taxon>Yangochiroptera</taxon>
        <taxon>Phyllostomidae</taxon>
        <taxon>Phyllostominae</taxon>
        <taxon>Phyllostomus</taxon>
    </lineage>
</organism>
<comment type="caution">
    <text evidence="5">The sequence shown here is derived from an EMBL/GenBank/DDBJ whole genome shotgun (WGS) entry which is preliminary data.</text>
</comment>
<sequence length="1073" mass="122716">MLKEKAHLQEQLQSMEKDSQVLSLGKNELKNQCGQLNNERIACKAKSLWNKLHELEEEKLTVTKTLEAARMEKGKVCVRLSSVQDEQHRLRNDMETLRVSMQADEKNVLEKLKESESKNDSFQDKVEKLESQLQMAGENQEMVILQAEYSEGDMETLKSQIEMVKEHLRASELDLVTIRSEKENLTQQLQEKQGQVSELDTLRSSLLHLLEAKEEENRHMQEESKAEGEMLEKELKELMKEVAALCDDSQARTFPEESSPLQRVQQLHKSIKKLKDQVEDDDKKQFFVLAKLQETKHQAESFKGEVDQLEKELKKAKKTHERATREAQSSKAEVDKLKAKLEEMAPSLKDLRSEKEKLTKELQKAQERVRELEQLKASFDNRSREKEQEIVRVKQECKAVQERLQAQIKDLKDKRPSLADGHGTWQAREQGLSAQVAYLQLEKCQLLQGLDQARGHSSMLLSSVNGLVQELEDSKDKLKKREQEITLLKHKIQDQEEQVCKLSQRGGEPQLLKKQKELESLTVQLERKIQRLQSKNDTLQDTYQVLQNSSRHLQKDLESIEMEKQSYVERVNSLTSRETELKRKVHEITQKMTDLKEEFNGEKHRLTEELNVMLEEMKHTESQLKELVLENGDLKRSLDCIHKHQMEKQEKMREEIAEYQRQLEKAEKRHQTLLLDTNKQHETEIQTYREKLTSTEECVSSQKVQIDLLKSSKEQLSHSLKENTELLGELIKTKMNNQTHIKQLKKEKEGAQRKIDFCLRHYKLMEEEMEELQKKLCELEEAAPEKQKPGALVDAHVDELMSKVKELKATLEGKSKEAEEYLNKYCALLTSHKKLERDKEILEAQVAHLSSQQSPPNVPISPLLKSVDPESPPVPCVTERKGSSSQMITSRKRQRSSGIRENKGGTAPSTTHTFSKRSRKAAKGGPPSAKDVEDTELEPQGLPEVGKEGPAAIPTGKTSPYLLRSTTMASRSSPHLATQKLTRSLLNICKESHAGTSQPRSAGARSQKVKVAQQSPSDSGSILQDPSARPLLASKLRKRQWASGPSEGLKCKRGCPAPSSEAGTQSRESCSIQ</sequence>
<dbReference type="Pfam" id="PF10473">
    <property type="entry name" value="CENP-F_leu_zip"/>
    <property type="match status" value="2"/>
</dbReference>
<evidence type="ECO:0000259" key="4">
    <source>
        <dbReference type="Pfam" id="PF10490"/>
    </source>
</evidence>
<dbReference type="GO" id="GO:0051310">
    <property type="term" value="P:metaphase chromosome alignment"/>
    <property type="evidence" value="ECO:0007669"/>
    <property type="project" value="TreeGrafter"/>
</dbReference>
<feature type="region of interest" description="Disordered" evidence="2">
    <location>
        <begin position="848"/>
        <end position="960"/>
    </location>
</feature>
<dbReference type="GO" id="GO:0042803">
    <property type="term" value="F:protein homodimerization activity"/>
    <property type="evidence" value="ECO:0007669"/>
    <property type="project" value="InterPro"/>
</dbReference>
<dbReference type="GO" id="GO:0000278">
    <property type="term" value="P:mitotic cell cycle"/>
    <property type="evidence" value="ECO:0007669"/>
    <property type="project" value="TreeGrafter"/>
</dbReference>
<reference evidence="5 6" key="1">
    <citation type="journal article" date="2020" name="Nature">
        <title>Six reference-quality genomes reveal evolution of bat adaptations.</title>
        <authorList>
            <person name="Jebb D."/>
            <person name="Huang Z."/>
            <person name="Pippel M."/>
            <person name="Hughes G.M."/>
            <person name="Lavrichenko K."/>
            <person name="Devanna P."/>
            <person name="Winkler S."/>
            <person name="Jermiin L.S."/>
            <person name="Skirmuntt E.C."/>
            <person name="Katzourakis A."/>
            <person name="Burkitt-Gray L."/>
            <person name="Ray D.A."/>
            <person name="Sullivan K.A.M."/>
            <person name="Roscito J.G."/>
            <person name="Kirilenko B.M."/>
            <person name="Davalos L.M."/>
            <person name="Corthals A.P."/>
            <person name="Power M.L."/>
            <person name="Jones G."/>
            <person name="Ransome R.D."/>
            <person name="Dechmann D.K.N."/>
            <person name="Locatelli A.G."/>
            <person name="Puechmaille S.J."/>
            <person name="Fedrigo O."/>
            <person name="Jarvis E.D."/>
            <person name="Hiller M."/>
            <person name="Vernes S.C."/>
            <person name="Myers E.W."/>
            <person name="Teeling E.C."/>
        </authorList>
    </citation>
    <scope>NUCLEOTIDE SEQUENCE [LARGE SCALE GENOMIC DNA]</scope>
    <source>
        <strain evidence="5">Bat1K_MPI-CBG_1</strain>
    </source>
</reference>
<feature type="compositionally biased region" description="Polar residues" evidence="2">
    <location>
        <begin position="1012"/>
        <end position="1024"/>
    </location>
</feature>
<feature type="compositionally biased region" description="Polar residues" evidence="2">
    <location>
        <begin position="1061"/>
        <end position="1073"/>
    </location>
</feature>
<dbReference type="AlphaFoldDB" id="A0A834DCS3"/>
<dbReference type="GO" id="GO:0000775">
    <property type="term" value="C:chromosome, centromeric region"/>
    <property type="evidence" value="ECO:0007669"/>
    <property type="project" value="InterPro"/>
</dbReference>
<dbReference type="PANTHER" id="PTHR18874:SF10">
    <property type="entry name" value="CENTROMERE PROTEIN F"/>
    <property type="match status" value="1"/>
</dbReference>
<dbReference type="InterPro" id="IPR043513">
    <property type="entry name" value="Cenp-F"/>
</dbReference>
<dbReference type="GO" id="GO:0000922">
    <property type="term" value="C:spindle pole"/>
    <property type="evidence" value="ECO:0007669"/>
    <property type="project" value="TreeGrafter"/>
</dbReference>
<feature type="domain" description="Centromere protein Cenp-F leucine-rich repeat-containing" evidence="3">
    <location>
        <begin position="281"/>
        <end position="412"/>
    </location>
</feature>